<evidence type="ECO:0000313" key="9">
    <source>
        <dbReference type="Proteomes" id="UP000773462"/>
    </source>
</evidence>
<feature type="transmembrane region" description="Helical" evidence="7">
    <location>
        <begin position="235"/>
        <end position="256"/>
    </location>
</feature>
<protein>
    <submittedName>
        <fullName evidence="8">Formate/nitrite transporter</fullName>
    </submittedName>
</protein>
<evidence type="ECO:0000313" key="8">
    <source>
        <dbReference type="EMBL" id="MBP2111101.1"/>
    </source>
</evidence>
<comment type="caution">
    <text evidence="8">The sequence shown here is derived from an EMBL/GenBank/DDBJ whole genome shotgun (WGS) entry which is preliminary data.</text>
</comment>
<dbReference type="Proteomes" id="UP000773462">
    <property type="component" value="Unassembled WGS sequence"/>
</dbReference>
<evidence type="ECO:0000256" key="3">
    <source>
        <dbReference type="ARBA" id="ARBA00022989"/>
    </source>
</evidence>
<keyword evidence="3 7" id="KW-1133">Transmembrane helix</keyword>
<name>A0ABS4NM44_9BACL</name>
<keyword evidence="2 7" id="KW-0812">Transmembrane</keyword>
<feature type="transmembrane region" description="Helical" evidence="7">
    <location>
        <begin position="159"/>
        <end position="179"/>
    </location>
</feature>
<feature type="transmembrane region" description="Helical" evidence="7">
    <location>
        <begin position="191"/>
        <end position="215"/>
    </location>
</feature>
<dbReference type="PANTHER" id="PTHR30520">
    <property type="entry name" value="FORMATE TRANSPORTER-RELATED"/>
    <property type="match status" value="1"/>
</dbReference>
<feature type="region of interest" description="Disordered" evidence="6">
    <location>
        <begin position="262"/>
        <end position="295"/>
    </location>
</feature>
<evidence type="ECO:0000256" key="6">
    <source>
        <dbReference type="SAM" id="MobiDB-lite"/>
    </source>
</evidence>
<feature type="transmembrane region" description="Helical" evidence="7">
    <location>
        <begin position="28"/>
        <end position="51"/>
    </location>
</feature>
<dbReference type="InterPro" id="IPR000292">
    <property type="entry name" value="For/NO2_transpt"/>
</dbReference>
<gene>
    <name evidence="8" type="ORF">J2Z70_001242</name>
</gene>
<evidence type="ECO:0000256" key="2">
    <source>
        <dbReference type="ARBA" id="ARBA00022692"/>
    </source>
</evidence>
<comment type="similarity">
    <text evidence="5">Belongs to the FNT transporter (TC 1.A.16) family.</text>
</comment>
<reference evidence="8 9" key="1">
    <citation type="submission" date="2021-03" db="EMBL/GenBank/DDBJ databases">
        <title>Genomic Encyclopedia of Type Strains, Phase IV (KMG-IV): sequencing the most valuable type-strain genomes for metagenomic binning, comparative biology and taxonomic classification.</title>
        <authorList>
            <person name="Goeker M."/>
        </authorList>
    </citation>
    <scope>NUCLEOTIDE SEQUENCE [LARGE SCALE GENOMIC DNA]</scope>
    <source>
        <strain evidence="8 9">DSM 101953</strain>
    </source>
</reference>
<organism evidence="8 9">
    <name type="scientific">Paenibacillus silagei</name>
    <dbReference type="NCBI Taxonomy" id="1670801"/>
    <lineage>
        <taxon>Bacteria</taxon>
        <taxon>Bacillati</taxon>
        <taxon>Bacillota</taxon>
        <taxon>Bacilli</taxon>
        <taxon>Bacillales</taxon>
        <taxon>Paenibacillaceae</taxon>
        <taxon>Paenibacillus</taxon>
    </lineage>
</organism>
<comment type="subcellular location">
    <subcellularLocation>
        <location evidence="1">Membrane</location>
        <topology evidence="1">Multi-pass membrane protein</topology>
    </subcellularLocation>
</comment>
<keyword evidence="4 7" id="KW-0472">Membrane</keyword>
<dbReference type="EMBL" id="JAGGLV010000003">
    <property type="protein sequence ID" value="MBP2111101.1"/>
    <property type="molecule type" value="Genomic_DNA"/>
</dbReference>
<dbReference type="InterPro" id="IPR023271">
    <property type="entry name" value="Aquaporin-like"/>
</dbReference>
<evidence type="ECO:0000256" key="1">
    <source>
        <dbReference type="ARBA" id="ARBA00004141"/>
    </source>
</evidence>
<evidence type="ECO:0000256" key="4">
    <source>
        <dbReference type="ARBA" id="ARBA00023136"/>
    </source>
</evidence>
<dbReference type="Pfam" id="PF01226">
    <property type="entry name" value="Form_Nir_trans"/>
    <property type="match status" value="1"/>
</dbReference>
<dbReference type="PANTHER" id="PTHR30520:SF6">
    <property type="entry name" value="FORMATE_NITRATE FAMILY TRANSPORTER (EUROFUNG)"/>
    <property type="match status" value="1"/>
</dbReference>
<accession>A0ABS4NM44</accession>
<feature type="transmembrane region" description="Helical" evidence="7">
    <location>
        <begin position="102"/>
        <end position="123"/>
    </location>
</feature>
<feature type="transmembrane region" description="Helical" evidence="7">
    <location>
        <begin position="57"/>
        <end position="90"/>
    </location>
</feature>
<sequence length="295" mass="30961">MDYVKPGEVLGSMIEAGKTKAELGIMQLIVRGSLGGAILACATTLAFTAVAQTKIPMAGAILFPVGFVMIILLGLELVTGSFALIPLAVLEKQTTIRRMLGNYFWVILGHLIGCAIYAALYGLTITKMGTDLSNPMVQTLITASEGKTIAYQSLEAEGLALAFIKAMLCNWMVTLGAVMAMTSKSTSGKILAMWLPILTFFGQGFEHTVVNFFVIPAGMMLGANVTLADWWVWNGIPVLLGNFAGGLLFTGLLFYLSQKGSGSQKGSKPGATAGAELPGRGEAGLAGTPALEKSV</sequence>
<dbReference type="RefSeq" id="WP_209870469.1">
    <property type="nucleotide sequence ID" value="NZ_JAGGLV010000003.1"/>
</dbReference>
<keyword evidence="9" id="KW-1185">Reference proteome</keyword>
<dbReference type="Gene3D" id="1.20.1080.10">
    <property type="entry name" value="Glycerol uptake facilitator protein"/>
    <property type="match status" value="1"/>
</dbReference>
<evidence type="ECO:0000256" key="5">
    <source>
        <dbReference type="ARBA" id="ARBA00049660"/>
    </source>
</evidence>
<evidence type="ECO:0000256" key="7">
    <source>
        <dbReference type="SAM" id="Phobius"/>
    </source>
</evidence>
<proteinExistence type="inferred from homology"/>